<dbReference type="PANTHER" id="PTHR32282:SF33">
    <property type="entry name" value="PEPTIDOGLYCAN GLYCOSYLTRANSFERASE"/>
    <property type="match status" value="1"/>
</dbReference>
<evidence type="ECO:0000256" key="6">
    <source>
        <dbReference type="ARBA" id="ARBA00022670"/>
    </source>
</evidence>
<evidence type="ECO:0000256" key="16">
    <source>
        <dbReference type="SAM" id="MobiDB-lite"/>
    </source>
</evidence>
<dbReference type="Proteomes" id="UP001314681">
    <property type="component" value="Unassembled WGS sequence"/>
</dbReference>
<comment type="function">
    <text evidence="1">Cell wall formation. Synthesis of cross-linked peptidoglycan from the lipid intermediates. The enzyme has a penicillin-insensitive transglycosylase N-terminal domain (formation of linear glycan strands) and a penicillin-sensitive transpeptidase C-terminal domain (cross-linking of the peptide subunits).</text>
</comment>
<dbReference type="InterPro" id="IPR012338">
    <property type="entry name" value="Beta-lactam/transpept-like"/>
</dbReference>
<gene>
    <name evidence="19" type="ORF">KTH90_01500</name>
</gene>
<evidence type="ECO:0000256" key="11">
    <source>
        <dbReference type="ARBA" id="ARBA00023251"/>
    </source>
</evidence>
<sequence length="894" mass="98080">MNYGKKGASRKQKKLTSKSAMVGKKLTITFFKAFLVGLVAVAVVLICAGIGVLKGVIDSAPDISNIDISPNRFSTFVYDQDGNEITKLVASDSNRISATIEEMPLDLQHAFVAIEDVRFYTHNGIDIKGIIRAGVTGIRNGGDFSEGASTITQQLLKNNVFTDWTEESSFSEKLERKIQEQYLAIQLEKRMDKDTILENYLNTINLGQNTLGVRAASHRYFDKDVSELNLSESAVLAAITQNPSRFNPLTNPEKNAERRKKVLDNMLEQEYINQQQYDEAMADDVYSRIKNVNDESDESSIYTYFVDELTKQVIADLQELKGYSNIQAYNALYSSGLSIYTTQDPALQKICDEEFANPENYPDGTQVSLDYALTVKKADGSKENHSTEMFISYFKEHEKKNFNMIFKDEEDARAHIQQYKDAVLGAGDEVEAERVSLTPQPQASVVIMDQNTGYVKAIVGGRGEKEASLTLNRATGTRRQPGSTFKVLAAFAPALDKAGMTLATVQDDAPFNYANGRPVSNWYGSGYKGLSTIRQAIEQSMNIVAVKTITDITPQVGFDYLKKFGFDTEESLVEKKIVNGEVKSDIGQALALGGLTNGVTNLELTAAYATIADGGTYTKPIFYTKILDHDGNVLIDNTPQQTTVLKDTTAWLLIDAMRDVVSGSKGTATDCKIPNMDVAGKTGTTTGYKDIWFTGSTPYYTCTVWGGYDIGGVELPSRGIYHTYHKKMWKSIMTRVHENLEPREFERPDGIVTASVCRKSGKLAVPGLCDADPRGSMIISEYFAKGTVPTDSCDVHVQVLYCTESGMIANQGCPNVEARICIRRPDGDIGVTDDTPYELPDDIAAGTCVIHGGESSYVPPADTGQGNAPPQDNGGSVSDDIQDILDNAFGDEGE</sequence>
<comment type="subcellular location">
    <subcellularLocation>
        <location evidence="2">Cell membrane</location>
        <topology evidence="2">Single-pass type II membrane protein</topology>
    </subcellularLocation>
</comment>
<comment type="catalytic activity">
    <reaction evidence="15">
        <text>[GlcNAc-(1-&gt;4)-Mur2Ac(oyl-L-Ala-gamma-D-Glu-L-Lys-D-Ala-D-Ala)](n)-di-trans,octa-cis-undecaprenyl diphosphate + beta-D-GlcNAc-(1-&gt;4)-Mur2Ac(oyl-L-Ala-gamma-D-Glu-L-Lys-D-Ala-D-Ala)-di-trans,octa-cis-undecaprenyl diphosphate = [GlcNAc-(1-&gt;4)-Mur2Ac(oyl-L-Ala-gamma-D-Glu-L-Lys-D-Ala-D-Ala)](n+1)-di-trans,octa-cis-undecaprenyl diphosphate + di-trans,octa-cis-undecaprenyl diphosphate + H(+)</text>
        <dbReference type="Rhea" id="RHEA:23708"/>
        <dbReference type="Rhea" id="RHEA-COMP:9602"/>
        <dbReference type="Rhea" id="RHEA-COMP:9603"/>
        <dbReference type="ChEBI" id="CHEBI:15378"/>
        <dbReference type="ChEBI" id="CHEBI:58405"/>
        <dbReference type="ChEBI" id="CHEBI:60033"/>
        <dbReference type="ChEBI" id="CHEBI:78435"/>
        <dbReference type="EC" id="2.4.99.28"/>
    </reaction>
</comment>
<dbReference type="RefSeq" id="WP_238726155.1">
    <property type="nucleotide sequence ID" value="NZ_JAHQCX010000001.1"/>
</dbReference>
<dbReference type="Pfam" id="PF00905">
    <property type="entry name" value="Transpeptidase"/>
    <property type="match status" value="1"/>
</dbReference>
<dbReference type="EC" id="2.4.99.28" evidence="14"/>
<evidence type="ECO:0000256" key="8">
    <source>
        <dbReference type="ARBA" id="ARBA00022679"/>
    </source>
</evidence>
<dbReference type="InterPro" id="IPR001264">
    <property type="entry name" value="Glyco_trans_51"/>
</dbReference>
<keyword evidence="12" id="KW-0511">Multifunctional enzyme</keyword>
<keyword evidence="11" id="KW-0046">Antibiotic resistance</keyword>
<evidence type="ECO:0000256" key="13">
    <source>
        <dbReference type="ARBA" id="ARBA00034000"/>
    </source>
</evidence>
<evidence type="ECO:0000256" key="4">
    <source>
        <dbReference type="ARBA" id="ARBA00018638"/>
    </source>
</evidence>
<evidence type="ECO:0000259" key="18">
    <source>
        <dbReference type="Pfam" id="PF00912"/>
    </source>
</evidence>
<feature type="domain" description="Glycosyl transferase family 51" evidence="18">
    <location>
        <begin position="82"/>
        <end position="266"/>
    </location>
</feature>
<dbReference type="SUPFAM" id="SSF56601">
    <property type="entry name" value="beta-lactamase/transpeptidase-like"/>
    <property type="match status" value="1"/>
</dbReference>
<evidence type="ECO:0000259" key="17">
    <source>
        <dbReference type="Pfam" id="PF00905"/>
    </source>
</evidence>
<dbReference type="SUPFAM" id="SSF53955">
    <property type="entry name" value="Lysozyme-like"/>
    <property type="match status" value="1"/>
</dbReference>
<feature type="domain" description="Penicillin-binding protein transpeptidase" evidence="17">
    <location>
        <begin position="444"/>
        <end position="699"/>
    </location>
</feature>
<evidence type="ECO:0000256" key="7">
    <source>
        <dbReference type="ARBA" id="ARBA00022676"/>
    </source>
</evidence>
<dbReference type="Gene3D" id="3.40.710.10">
    <property type="entry name" value="DD-peptidase/beta-lactamase superfamily"/>
    <property type="match status" value="1"/>
</dbReference>
<evidence type="ECO:0000313" key="19">
    <source>
        <dbReference type="EMBL" id="MBU9724681.1"/>
    </source>
</evidence>
<dbReference type="EMBL" id="JAHQCX010000001">
    <property type="protein sequence ID" value="MBU9724681.1"/>
    <property type="molecule type" value="Genomic_DNA"/>
</dbReference>
<evidence type="ECO:0000256" key="12">
    <source>
        <dbReference type="ARBA" id="ARBA00023268"/>
    </source>
</evidence>
<dbReference type="PANTHER" id="PTHR32282">
    <property type="entry name" value="BINDING PROTEIN TRANSPEPTIDASE, PUTATIVE-RELATED"/>
    <property type="match status" value="1"/>
</dbReference>
<proteinExistence type="predicted"/>
<comment type="caution">
    <text evidence="19">The sequence shown here is derived from an EMBL/GenBank/DDBJ whole genome shotgun (WGS) entry which is preliminary data.</text>
</comment>
<comment type="catalytic activity">
    <reaction evidence="13">
        <text>Preferential cleavage: (Ac)2-L-Lys-D-Ala-|-D-Ala. Also transpeptidation of peptidyl-alanyl moieties that are N-acyl substituents of D-alanine.</text>
        <dbReference type="EC" id="3.4.16.4"/>
    </reaction>
</comment>
<accession>A0ABS6K287</accession>
<keyword evidence="9" id="KW-0378">Hydrolase</keyword>
<evidence type="ECO:0000256" key="10">
    <source>
        <dbReference type="ARBA" id="ARBA00022968"/>
    </source>
</evidence>
<evidence type="ECO:0000256" key="3">
    <source>
        <dbReference type="ARBA" id="ARBA00012448"/>
    </source>
</evidence>
<dbReference type="InterPro" id="IPR001460">
    <property type="entry name" value="PCN-bd_Tpept"/>
</dbReference>
<dbReference type="Gene3D" id="1.10.3810.10">
    <property type="entry name" value="Biosynthetic peptidoglycan transglycosylase-like"/>
    <property type="match status" value="1"/>
</dbReference>
<organism evidence="19 20">
    <name type="scientific">Diplocloster modestus</name>
    <dbReference type="NCBI Taxonomy" id="2850322"/>
    <lineage>
        <taxon>Bacteria</taxon>
        <taxon>Bacillati</taxon>
        <taxon>Bacillota</taxon>
        <taxon>Clostridia</taxon>
        <taxon>Lachnospirales</taxon>
        <taxon>Lachnospiraceae</taxon>
        <taxon>Diplocloster</taxon>
    </lineage>
</organism>
<reference evidence="19 20" key="1">
    <citation type="submission" date="2021-06" db="EMBL/GenBank/DDBJ databases">
        <title>Description of novel taxa of the family Lachnospiraceae.</title>
        <authorList>
            <person name="Chaplin A.V."/>
            <person name="Sokolova S.R."/>
            <person name="Pikina A.P."/>
            <person name="Korzhanova M."/>
            <person name="Belova V."/>
            <person name="Korostin D."/>
            <person name="Efimov B.A."/>
        </authorList>
    </citation>
    <scope>NUCLEOTIDE SEQUENCE [LARGE SCALE GENOMIC DNA]</scope>
    <source>
        <strain evidence="19 20">ASD4241</strain>
    </source>
</reference>
<keyword evidence="10" id="KW-0735">Signal-anchor</keyword>
<dbReference type="EC" id="3.4.16.4" evidence="3"/>
<keyword evidence="6" id="KW-0645">Protease</keyword>
<keyword evidence="7" id="KW-0328">Glycosyltransferase</keyword>
<name>A0ABS6K287_9FIRM</name>
<dbReference type="Pfam" id="PF00912">
    <property type="entry name" value="Transgly"/>
    <property type="match status" value="1"/>
</dbReference>
<dbReference type="InterPro" id="IPR023346">
    <property type="entry name" value="Lysozyme-like_dom_sf"/>
</dbReference>
<feature type="compositionally biased region" description="Polar residues" evidence="16">
    <location>
        <begin position="864"/>
        <end position="876"/>
    </location>
</feature>
<evidence type="ECO:0000256" key="14">
    <source>
        <dbReference type="ARBA" id="ARBA00044770"/>
    </source>
</evidence>
<feature type="region of interest" description="Disordered" evidence="16">
    <location>
        <begin position="855"/>
        <end position="894"/>
    </location>
</feature>
<dbReference type="InterPro" id="IPR036950">
    <property type="entry name" value="PBP_transglycosylase"/>
</dbReference>
<evidence type="ECO:0000313" key="20">
    <source>
        <dbReference type="Proteomes" id="UP001314681"/>
    </source>
</evidence>
<keyword evidence="20" id="KW-1185">Reference proteome</keyword>
<evidence type="ECO:0000256" key="5">
    <source>
        <dbReference type="ARBA" id="ARBA00022645"/>
    </source>
</evidence>
<protein>
    <recommendedName>
        <fullName evidence="4">Penicillin-binding protein 1A</fullName>
        <ecNumber evidence="14">2.4.99.28</ecNumber>
        <ecNumber evidence="3">3.4.16.4</ecNumber>
    </recommendedName>
</protein>
<evidence type="ECO:0000256" key="15">
    <source>
        <dbReference type="ARBA" id="ARBA00049902"/>
    </source>
</evidence>
<keyword evidence="5" id="KW-0121">Carboxypeptidase</keyword>
<evidence type="ECO:0000256" key="2">
    <source>
        <dbReference type="ARBA" id="ARBA00004401"/>
    </source>
</evidence>
<evidence type="ECO:0000256" key="9">
    <source>
        <dbReference type="ARBA" id="ARBA00022801"/>
    </source>
</evidence>
<keyword evidence="10" id="KW-0812">Transmembrane</keyword>
<evidence type="ECO:0000256" key="1">
    <source>
        <dbReference type="ARBA" id="ARBA00002624"/>
    </source>
</evidence>
<dbReference type="InterPro" id="IPR050396">
    <property type="entry name" value="Glycosyltr_51/Transpeptidase"/>
</dbReference>
<keyword evidence="8" id="KW-0808">Transferase</keyword>